<evidence type="ECO:0000259" key="1">
    <source>
        <dbReference type="Pfam" id="PF22322"/>
    </source>
</evidence>
<dbReference type="PROSITE" id="PS51257">
    <property type="entry name" value="PROKAR_LIPOPROTEIN"/>
    <property type="match status" value="1"/>
</dbReference>
<name>A0A3N0C139_9SPHI</name>
<dbReference type="AlphaFoldDB" id="A0A3N0C139"/>
<reference evidence="2 3" key="1">
    <citation type="submission" date="2018-10" db="EMBL/GenBank/DDBJ databases">
        <title>Genome sequencing of Pedobacter jejuensis TNB23.</title>
        <authorList>
            <person name="Cho Y.-J."/>
            <person name="Cho A."/>
            <person name="Kim O.-S."/>
        </authorList>
    </citation>
    <scope>NUCLEOTIDE SEQUENCE [LARGE SCALE GENOMIC DNA]</scope>
    <source>
        <strain evidence="2 3">TNB23</strain>
    </source>
</reference>
<evidence type="ECO:0000313" key="3">
    <source>
        <dbReference type="Proteomes" id="UP000274046"/>
    </source>
</evidence>
<gene>
    <name evidence="2" type="ORF">D7004_03965</name>
</gene>
<accession>A0A3N0C139</accession>
<dbReference type="OrthoDB" id="1187707at2"/>
<keyword evidence="3" id="KW-1185">Reference proteome</keyword>
<sequence length="432" mass="48160">MKKLLFYLVILTALSCKKDAETSSIDEPTTLNSQLTIENARKILNNEKNQNKIHLVNPSEAITEKIKTKVSWANAVQYALNGVDVVEVPYKMDTLVVRDYAASSLTRKSNRTLSDFVQSTLIIYKKRTDSIVTMEVLKYIPGEESFNNPFYKIHSLSLNNLGEWTGYIEYSHTNGELFYLSKVNNGTIVNVKAAAVRKSSNRGEMNTQSGPCVVCIPKTVRICAGPYPGSPLEVCYDYPTGEECIDYCPGVPTIPPGGTVPVDSGVAPDGSVAYTIELQAFEVGYKAQMKPGELVIFNNMTRINQLRYLVNAQGAIELANELFPGNQTNTKADSFRHAYFSLWNTYSINRDLAKQLGDAHEEGTPANPMDEMAKSMDLWNNYAGRSLFSSISSSSLNRRDEFKNLVLSLMNAGELKYMKLVGLEYQLVYTNE</sequence>
<dbReference type="Pfam" id="PF22322">
    <property type="entry name" value="DUF6973"/>
    <property type="match status" value="1"/>
</dbReference>
<dbReference type="RefSeq" id="WP_123204570.1">
    <property type="nucleotide sequence ID" value="NZ_RBEE01000004.1"/>
</dbReference>
<proteinExistence type="predicted"/>
<protein>
    <recommendedName>
        <fullName evidence="1">DUF6973 domain-containing protein</fullName>
    </recommendedName>
</protein>
<comment type="caution">
    <text evidence="2">The sequence shown here is derived from an EMBL/GenBank/DDBJ whole genome shotgun (WGS) entry which is preliminary data.</text>
</comment>
<dbReference type="InterPro" id="IPR054246">
    <property type="entry name" value="DUF6973"/>
</dbReference>
<organism evidence="2 3">
    <name type="scientific">Pedobacter jejuensis</name>
    <dbReference type="NCBI Taxonomy" id="1268550"/>
    <lineage>
        <taxon>Bacteria</taxon>
        <taxon>Pseudomonadati</taxon>
        <taxon>Bacteroidota</taxon>
        <taxon>Sphingobacteriia</taxon>
        <taxon>Sphingobacteriales</taxon>
        <taxon>Sphingobacteriaceae</taxon>
        <taxon>Pedobacter</taxon>
    </lineage>
</organism>
<dbReference type="EMBL" id="RBEE01000004">
    <property type="protein sequence ID" value="RNL55917.1"/>
    <property type="molecule type" value="Genomic_DNA"/>
</dbReference>
<feature type="domain" description="DUF6973" evidence="1">
    <location>
        <begin position="310"/>
        <end position="410"/>
    </location>
</feature>
<evidence type="ECO:0000313" key="2">
    <source>
        <dbReference type="EMBL" id="RNL55917.1"/>
    </source>
</evidence>
<dbReference type="Proteomes" id="UP000274046">
    <property type="component" value="Unassembled WGS sequence"/>
</dbReference>